<feature type="transmembrane region" description="Helical" evidence="8">
    <location>
        <begin position="247"/>
        <end position="272"/>
    </location>
</feature>
<dbReference type="PIRSF" id="PIRSF002869">
    <property type="entry name" value="MviN"/>
    <property type="match status" value="1"/>
</dbReference>
<proteinExistence type="inferred from homology"/>
<evidence type="ECO:0000256" key="1">
    <source>
        <dbReference type="ARBA" id="ARBA00004651"/>
    </source>
</evidence>
<dbReference type="GO" id="GO:0009252">
    <property type="term" value="P:peptidoglycan biosynthetic process"/>
    <property type="evidence" value="ECO:0007669"/>
    <property type="project" value="UniProtKB-UniRule"/>
</dbReference>
<keyword evidence="7 8" id="KW-0472">Membrane</keyword>
<dbReference type="EMBL" id="MGEJ01000009">
    <property type="protein sequence ID" value="OGL81212.1"/>
    <property type="molecule type" value="Genomic_DNA"/>
</dbReference>
<comment type="function">
    <text evidence="8 9">Involved in peptidoglycan biosynthesis. Transports lipid-linked peptidoglycan precursors from the inner to the outer leaflet of the cytoplasmic membrane.</text>
</comment>
<feature type="transmembrane region" description="Helical" evidence="8">
    <location>
        <begin position="103"/>
        <end position="128"/>
    </location>
</feature>
<feature type="transmembrane region" description="Helical" evidence="8">
    <location>
        <begin position="459"/>
        <end position="484"/>
    </location>
</feature>
<keyword evidence="8 9" id="KW-0961">Cell wall biogenesis/degradation</keyword>
<evidence type="ECO:0000256" key="6">
    <source>
        <dbReference type="ARBA" id="ARBA00022989"/>
    </source>
</evidence>
<dbReference type="STRING" id="1802401.A3B21_02895"/>
<evidence type="ECO:0000256" key="7">
    <source>
        <dbReference type="ARBA" id="ARBA00023136"/>
    </source>
</evidence>
<gene>
    <name evidence="8" type="primary">murJ</name>
    <name evidence="10" type="ORF">A3B21_02895</name>
</gene>
<dbReference type="GO" id="GO:0008360">
    <property type="term" value="P:regulation of cell shape"/>
    <property type="evidence" value="ECO:0007669"/>
    <property type="project" value="UniProtKB-UniRule"/>
</dbReference>
<feature type="transmembrane region" description="Helical" evidence="8">
    <location>
        <begin position="371"/>
        <end position="389"/>
    </location>
</feature>
<feature type="transmembrane region" description="Helical" evidence="8">
    <location>
        <begin position="401"/>
        <end position="419"/>
    </location>
</feature>
<comment type="caution">
    <text evidence="10">The sequence shown here is derived from an EMBL/GenBank/DDBJ whole genome shotgun (WGS) entry which is preliminary data.</text>
</comment>
<feature type="transmembrane region" description="Helical" evidence="8">
    <location>
        <begin position="292"/>
        <end position="310"/>
    </location>
</feature>
<keyword evidence="5 8" id="KW-0573">Peptidoglycan synthesis</keyword>
<dbReference type="GO" id="GO:0015648">
    <property type="term" value="F:lipid-linked peptidoglycan transporter activity"/>
    <property type="evidence" value="ECO:0007669"/>
    <property type="project" value="UniProtKB-UniRule"/>
</dbReference>
<dbReference type="UniPathway" id="UPA00219"/>
<keyword evidence="8 9" id="KW-0813">Transport</keyword>
<dbReference type="InterPro" id="IPR051050">
    <property type="entry name" value="Lipid_II_flippase_MurJ/MviN"/>
</dbReference>
<feature type="transmembrane region" description="Helical" evidence="8">
    <location>
        <begin position="425"/>
        <end position="447"/>
    </location>
</feature>
<protein>
    <recommendedName>
        <fullName evidence="8">Probable lipid II flippase MurJ</fullName>
    </recommendedName>
</protein>
<feature type="transmembrane region" description="Helical" evidence="8">
    <location>
        <begin position="205"/>
        <end position="226"/>
    </location>
</feature>
<name>A0A1F7USD8_9BACT</name>
<organism evidence="10 11">
    <name type="scientific">Candidatus Uhrbacteria bacterium RIFCSPLOWO2_01_FULL_47_24</name>
    <dbReference type="NCBI Taxonomy" id="1802401"/>
    <lineage>
        <taxon>Bacteria</taxon>
        <taxon>Candidatus Uhriibacteriota</taxon>
    </lineage>
</organism>
<dbReference type="CDD" id="cd13123">
    <property type="entry name" value="MATE_MurJ_like"/>
    <property type="match status" value="1"/>
</dbReference>
<evidence type="ECO:0000256" key="5">
    <source>
        <dbReference type="ARBA" id="ARBA00022984"/>
    </source>
</evidence>
<evidence type="ECO:0000256" key="2">
    <source>
        <dbReference type="ARBA" id="ARBA00022475"/>
    </source>
</evidence>
<keyword evidence="6 8" id="KW-1133">Transmembrane helix</keyword>
<comment type="similarity">
    <text evidence="8 9">Belongs to the MurJ/MviN family.</text>
</comment>
<comment type="pathway">
    <text evidence="8">Cell wall biogenesis; peptidoglycan biosynthesis.</text>
</comment>
<dbReference type="PRINTS" id="PR01806">
    <property type="entry name" value="VIRFACTRMVIN"/>
</dbReference>
<keyword evidence="2 8" id="KW-1003">Cell membrane</keyword>
<evidence type="ECO:0000256" key="8">
    <source>
        <dbReference type="HAMAP-Rule" id="MF_02078"/>
    </source>
</evidence>
<dbReference type="PANTHER" id="PTHR47019:SF1">
    <property type="entry name" value="LIPID II FLIPPASE MURJ"/>
    <property type="match status" value="1"/>
</dbReference>
<keyword evidence="3 8" id="KW-0812">Transmembrane</keyword>
<feature type="transmembrane region" description="Helical" evidence="8">
    <location>
        <begin position="12"/>
        <end position="32"/>
    </location>
</feature>
<comment type="subcellular location">
    <subcellularLocation>
        <location evidence="1 8">Cell membrane</location>
        <topology evidence="1 8">Multi-pass membrane protein</topology>
    </subcellularLocation>
</comment>
<feature type="transmembrane region" description="Helical" evidence="8">
    <location>
        <begin position="331"/>
        <end position="351"/>
    </location>
</feature>
<dbReference type="Proteomes" id="UP000176897">
    <property type="component" value="Unassembled WGS sequence"/>
</dbReference>
<evidence type="ECO:0000256" key="3">
    <source>
        <dbReference type="ARBA" id="ARBA00022692"/>
    </source>
</evidence>
<dbReference type="PANTHER" id="PTHR47019">
    <property type="entry name" value="LIPID II FLIPPASE MURJ"/>
    <property type="match status" value="1"/>
</dbReference>
<feature type="transmembrane region" description="Helical" evidence="8">
    <location>
        <begin position="177"/>
        <end position="199"/>
    </location>
</feature>
<keyword evidence="4 8" id="KW-0133">Cell shape</keyword>
<dbReference type="GO" id="GO:0005886">
    <property type="term" value="C:plasma membrane"/>
    <property type="evidence" value="ECO:0007669"/>
    <property type="project" value="UniProtKB-SubCell"/>
</dbReference>
<evidence type="ECO:0000313" key="11">
    <source>
        <dbReference type="Proteomes" id="UP000176897"/>
    </source>
</evidence>
<evidence type="ECO:0000313" key="10">
    <source>
        <dbReference type="EMBL" id="OGL81212.1"/>
    </source>
</evidence>
<dbReference type="NCBIfam" id="TIGR01695">
    <property type="entry name" value="murJ_mviN"/>
    <property type="match status" value="1"/>
</dbReference>
<feature type="transmembrane region" description="Helical" evidence="8">
    <location>
        <begin position="496"/>
        <end position="518"/>
    </location>
</feature>
<evidence type="ECO:0000256" key="9">
    <source>
        <dbReference type="PIRNR" id="PIRNR002869"/>
    </source>
</evidence>
<feature type="transmembrane region" description="Helical" evidence="8">
    <location>
        <begin position="60"/>
        <end position="82"/>
    </location>
</feature>
<feature type="transmembrane region" description="Helical" evidence="8">
    <location>
        <begin position="148"/>
        <end position="170"/>
    </location>
</feature>
<dbReference type="HAMAP" id="MF_02078">
    <property type="entry name" value="MurJ_MviN"/>
    <property type="match status" value="1"/>
</dbReference>
<dbReference type="Pfam" id="PF03023">
    <property type="entry name" value="MurJ"/>
    <property type="match status" value="1"/>
</dbReference>
<dbReference type="GO" id="GO:0071555">
    <property type="term" value="P:cell wall organization"/>
    <property type="evidence" value="ECO:0007669"/>
    <property type="project" value="UniProtKB-UniRule"/>
</dbReference>
<dbReference type="AlphaFoldDB" id="A0A1F7USD8"/>
<dbReference type="GO" id="GO:0034204">
    <property type="term" value="P:lipid translocation"/>
    <property type="evidence" value="ECO:0007669"/>
    <property type="project" value="TreeGrafter"/>
</dbReference>
<reference evidence="10 11" key="1">
    <citation type="journal article" date="2016" name="Nat. Commun.">
        <title>Thousands of microbial genomes shed light on interconnected biogeochemical processes in an aquifer system.</title>
        <authorList>
            <person name="Anantharaman K."/>
            <person name="Brown C.T."/>
            <person name="Hug L.A."/>
            <person name="Sharon I."/>
            <person name="Castelle C.J."/>
            <person name="Probst A.J."/>
            <person name="Thomas B.C."/>
            <person name="Singh A."/>
            <person name="Wilkins M.J."/>
            <person name="Karaoz U."/>
            <person name="Brodie E.L."/>
            <person name="Williams K.H."/>
            <person name="Hubbard S.S."/>
            <person name="Banfield J.F."/>
        </authorList>
    </citation>
    <scope>NUCLEOTIDE SEQUENCE [LARGE SCALE GENOMIC DNA]</scope>
</reference>
<dbReference type="InterPro" id="IPR004268">
    <property type="entry name" value="MurJ"/>
</dbReference>
<sequence length="550" mass="58766">MVQWFNSKIESIAGAAVILAGASFASKILGLLRNRVLAGAFGASDTLDAYYAAFRIPDAIFQFVVLGALSAGFIPVFMELMAHTPSPQSSPSGRGQGEGNSQWQVASTVLNALVIILAVFATVFAIFAPQLQMLIAPGFNGEKLALTIQFARIMALSPIFLGISAVFSGILQSYRRFVIYALAPLFYNVGIIFGALWLVPIFGVLGLALGVVIGALMHMAVQIPNVRRVGFRWRPILDLKSQAVRKIGVLSMPRLLGLAVTQVNLFAITLLASKLSSGSLSIFNLANDIQSVPIGLFAISLATAAFPAFSEFATRKDNDGFRKSFSSTARLILFLTIPFAILLLLLRAQVVRVLLGSGKFDWADTIATADTLAFFSLSLFAQALLPLLARASYALKDTLSPLLAGAAGVAANVILALYFRGPFGIAGLALAFSFAMLINLGILWLMLRARLRSLDEAQIVPALFKISGAALAMALVVQATKYWLAPQVNMQTGVGVLTQGFVSGTLGLTVFLITALAMGSDEARAIKNAFTKRLFRGKDVRPVEIVEPRG</sequence>
<evidence type="ECO:0000256" key="4">
    <source>
        <dbReference type="ARBA" id="ARBA00022960"/>
    </source>
</evidence>
<accession>A0A1F7USD8</accession>